<dbReference type="GO" id="GO:0045302">
    <property type="term" value="F:choloylglycine hydrolase activity"/>
    <property type="evidence" value="ECO:0007669"/>
    <property type="project" value="UniProtKB-EC"/>
</dbReference>
<evidence type="ECO:0000256" key="8">
    <source>
        <dbReference type="ARBA" id="ARBA00047285"/>
    </source>
</evidence>
<dbReference type="InterPro" id="IPR052193">
    <property type="entry name" value="Peptidase_C59"/>
</dbReference>
<evidence type="ECO:0000256" key="7">
    <source>
        <dbReference type="ARBA" id="ARBA00044806"/>
    </source>
</evidence>
<sequence length="331" mass="36669">MCTSIALLQGGGYFGRNLDLEYSFGEQVVIMPRLFPLHFHRLPSPDSHFSMIGMANVAEGYPLYAEAVNEKGLYMAGLNFPGNAHYEADVPEGFDAAAPYELIPWILGTCETLSQAREKLARFRPLAVPFSISHPAPATLPLAPLHWHLADRTGALVLEATKDGVFLYDDPVGVLTNNPPFPFHQMNLNRYQGLSPLPAQNRFCSTAPFQVFGQGMGAIGLPGDASPTSRYVKAAFHKLNSPEGTTEEEQVSQFFHLLDSVSMVRGSVVTPEGRCDITTYSCCVSAGEGIYYYKTYENSRISAVRLFGEELDTRELKIFPLREKTDIRFEN</sequence>
<comment type="catalytic activity">
    <reaction evidence="8">
        <text>cholate + taurine = taurocholate + H2O</text>
        <dbReference type="Rhea" id="RHEA:47108"/>
        <dbReference type="ChEBI" id="CHEBI:15377"/>
        <dbReference type="ChEBI" id="CHEBI:29747"/>
        <dbReference type="ChEBI" id="CHEBI:36257"/>
        <dbReference type="ChEBI" id="CHEBI:507393"/>
    </reaction>
    <physiologicalReaction direction="right-to-left" evidence="8">
        <dbReference type="Rhea" id="RHEA:47110"/>
    </physiologicalReaction>
</comment>
<dbReference type="Proteomes" id="UP000824007">
    <property type="component" value="Unassembled WGS sequence"/>
</dbReference>
<dbReference type="EC" id="3.5.1.24" evidence="5"/>
<comment type="similarity">
    <text evidence="2">Belongs to the peptidase C59 family.</text>
</comment>
<dbReference type="Pfam" id="PF02275">
    <property type="entry name" value="CBAH"/>
    <property type="match status" value="1"/>
</dbReference>
<reference evidence="11" key="2">
    <citation type="submission" date="2021-04" db="EMBL/GenBank/DDBJ databases">
        <authorList>
            <person name="Gilroy R."/>
        </authorList>
    </citation>
    <scope>NUCLEOTIDE SEQUENCE</scope>
    <source>
        <strain evidence="11">ChiSxjej3B15-24422</strain>
    </source>
</reference>
<evidence type="ECO:0000313" key="12">
    <source>
        <dbReference type="Proteomes" id="UP000824007"/>
    </source>
</evidence>
<evidence type="ECO:0000256" key="4">
    <source>
        <dbReference type="ARBA" id="ARBA00023098"/>
    </source>
</evidence>
<organism evidence="11 12">
    <name type="scientific">Candidatus Eisenbergiella pullistercoris</name>
    <dbReference type="NCBI Taxonomy" id="2838555"/>
    <lineage>
        <taxon>Bacteria</taxon>
        <taxon>Bacillati</taxon>
        <taxon>Bacillota</taxon>
        <taxon>Clostridia</taxon>
        <taxon>Lachnospirales</taxon>
        <taxon>Lachnospiraceae</taxon>
        <taxon>Eisenbergiella</taxon>
    </lineage>
</organism>
<accession>A0A9D1YN80</accession>
<protein>
    <recommendedName>
        <fullName evidence="5">choloylglycine hydrolase</fullName>
        <ecNumber evidence="5">3.5.1.24</ecNumber>
    </recommendedName>
    <alternativeName>
        <fullName evidence="6">Bile salt hydrolase</fullName>
    </alternativeName>
    <alternativeName>
        <fullName evidence="7">Choloylglycine hydrolase</fullName>
    </alternativeName>
</protein>
<dbReference type="InterPro" id="IPR029132">
    <property type="entry name" value="CBAH/NAAA_C"/>
</dbReference>
<dbReference type="Gene3D" id="3.60.60.10">
    <property type="entry name" value="Penicillin V Acylase, Chain A"/>
    <property type="match status" value="1"/>
</dbReference>
<evidence type="ECO:0000256" key="5">
    <source>
        <dbReference type="ARBA" id="ARBA00044769"/>
    </source>
</evidence>
<dbReference type="NCBIfam" id="NF038245">
    <property type="entry name" value="bile_salt_hydro"/>
    <property type="match status" value="1"/>
</dbReference>
<keyword evidence="3 11" id="KW-0378">Hydrolase</keyword>
<evidence type="ECO:0000256" key="6">
    <source>
        <dbReference type="ARBA" id="ARBA00044804"/>
    </source>
</evidence>
<evidence type="ECO:0000256" key="3">
    <source>
        <dbReference type="ARBA" id="ARBA00022801"/>
    </source>
</evidence>
<comment type="caution">
    <text evidence="11">The sequence shown here is derived from an EMBL/GenBank/DDBJ whole genome shotgun (WGS) entry which is preliminary data.</text>
</comment>
<evidence type="ECO:0000313" key="11">
    <source>
        <dbReference type="EMBL" id="HIY59849.1"/>
    </source>
</evidence>
<gene>
    <name evidence="11" type="primary">bsh</name>
    <name evidence="11" type="ORF">H9831_04080</name>
</gene>
<evidence type="ECO:0000259" key="10">
    <source>
        <dbReference type="Pfam" id="PF02275"/>
    </source>
</evidence>
<evidence type="ECO:0000256" key="1">
    <source>
        <dbReference type="ARBA" id="ARBA00004860"/>
    </source>
</evidence>
<evidence type="ECO:0000256" key="9">
    <source>
        <dbReference type="ARBA" id="ARBA00048897"/>
    </source>
</evidence>
<comment type="catalytic activity">
    <reaction evidence="9">
        <text>taurodeoxycholate + H2O = deoxycholate + taurine</text>
        <dbReference type="Rhea" id="RHEA:47556"/>
        <dbReference type="ChEBI" id="CHEBI:15377"/>
        <dbReference type="ChEBI" id="CHEBI:23614"/>
        <dbReference type="ChEBI" id="CHEBI:36261"/>
        <dbReference type="ChEBI" id="CHEBI:507393"/>
    </reaction>
    <physiologicalReaction direction="left-to-right" evidence="9">
        <dbReference type="Rhea" id="RHEA:47557"/>
    </physiologicalReaction>
</comment>
<dbReference type="CDD" id="cd00542">
    <property type="entry name" value="Ntn_PVA"/>
    <property type="match status" value="1"/>
</dbReference>
<dbReference type="SUPFAM" id="SSF56235">
    <property type="entry name" value="N-terminal nucleophile aminohydrolases (Ntn hydrolases)"/>
    <property type="match status" value="1"/>
</dbReference>
<dbReference type="InterPro" id="IPR047711">
    <property type="entry name" value="CBAH"/>
</dbReference>
<dbReference type="GO" id="GO:0006629">
    <property type="term" value="P:lipid metabolic process"/>
    <property type="evidence" value="ECO:0007669"/>
    <property type="project" value="UniProtKB-KW"/>
</dbReference>
<reference evidence="11" key="1">
    <citation type="journal article" date="2021" name="PeerJ">
        <title>Extensive microbial diversity within the chicken gut microbiome revealed by metagenomics and culture.</title>
        <authorList>
            <person name="Gilroy R."/>
            <person name="Ravi A."/>
            <person name="Getino M."/>
            <person name="Pursley I."/>
            <person name="Horton D.L."/>
            <person name="Alikhan N.F."/>
            <person name="Baker D."/>
            <person name="Gharbi K."/>
            <person name="Hall N."/>
            <person name="Watson M."/>
            <person name="Adriaenssens E.M."/>
            <person name="Foster-Nyarko E."/>
            <person name="Jarju S."/>
            <person name="Secka A."/>
            <person name="Antonio M."/>
            <person name="Oren A."/>
            <person name="Chaudhuri R.R."/>
            <person name="La Ragione R."/>
            <person name="Hildebrand F."/>
            <person name="Pallen M.J."/>
        </authorList>
    </citation>
    <scope>NUCLEOTIDE SEQUENCE</scope>
    <source>
        <strain evidence="11">ChiSxjej3B15-24422</strain>
    </source>
</reference>
<feature type="domain" description="Choloylglycine hydrolase/NAAA C-terminal" evidence="10">
    <location>
        <begin position="2"/>
        <end position="319"/>
    </location>
</feature>
<comment type="pathway">
    <text evidence="1">Lipid metabolism; bile acid biosynthesis.</text>
</comment>
<proteinExistence type="inferred from homology"/>
<dbReference type="InterPro" id="IPR029055">
    <property type="entry name" value="Ntn_hydrolases_N"/>
</dbReference>
<evidence type="ECO:0000256" key="2">
    <source>
        <dbReference type="ARBA" id="ARBA00006625"/>
    </source>
</evidence>
<dbReference type="AlphaFoldDB" id="A0A9D1YN80"/>
<dbReference type="PANTHER" id="PTHR35527">
    <property type="entry name" value="CHOLOYLGLYCINE HYDROLASE"/>
    <property type="match status" value="1"/>
</dbReference>
<name>A0A9D1YN80_9FIRM</name>
<keyword evidence="4" id="KW-0443">Lipid metabolism</keyword>
<dbReference type="EMBL" id="DXDD01000050">
    <property type="protein sequence ID" value="HIY59849.1"/>
    <property type="molecule type" value="Genomic_DNA"/>
</dbReference>
<dbReference type="PANTHER" id="PTHR35527:SF2">
    <property type="entry name" value="HYDROLASE"/>
    <property type="match status" value="1"/>
</dbReference>